<protein>
    <submittedName>
        <fullName evidence="1">Uncharacterized protein</fullName>
    </submittedName>
</protein>
<name>A0A1X7TSS2_AMPQE</name>
<organism evidence="1">
    <name type="scientific">Amphimedon queenslandica</name>
    <name type="common">Sponge</name>
    <dbReference type="NCBI Taxonomy" id="400682"/>
    <lineage>
        <taxon>Eukaryota</taxon>
        <taxon>Metazoa</taxon>
        <taxon>Porifera</taxon>
        <taxon>Demospongiae</taxon>
        <taxon>Heteroscleromorpha</taxon>
        <taxon>Haplosclerida</taxon>
        <taxon>Niphatidae</taxon>
        <taxon>Amphimedon</taxon>
    </lineage>
</organism>
<evidence type="ECO:0000313" key="1">
    <source>
        <dbReference type="EnsemblMetazoa" id="Aqu2.1.18041_001"/>
    </source>
</evidence>
<proteinExistence type="predicted"/>
<dbReference type="InParanoid" id="A0A1X7TSS2"/>
<sequence>MPRPATAYAPDLDVVELIIGVAPDITSTGAVTELVLGAAPDITSSTGVVTVLLEAGAGIPARLTLAVPVDPIKELGVDIMMIQLDTRTAKKE</sequence>
<reference evidence="1" key="1">
    <citation type="submission" date="2017-05" db="UniProtKB">
        <authorList>
            <consortium name="EnsemblMetazoa"/>
        </authorList>
    </citation>
    <scope>IDENTIFICATION</scope>
</reference>
<dbReference type="EnsemblMetazoa" id="Aqu2.1.18041_001">
    <property type="protein sequence ID" value="Aqu2.1.18041_001"/>
    <property type="gene ID" value="Aqu2.1.18041"/>
</dbReference>
<dbReference type="AlphaFoldDB" id="A0A1X7TSS2"/>
<accession>A0A1X7TSS2</accession>